<feature type="compositionally biased region" description="Acidic residues" evidence="6">
    <location>
        <begin position="267"/>
        <end position="292"/>
    </location>
</feature>
<sequence length="305" mass="33301">WNTMTCKDGTISWSIIQHSPSSSSPCSTSTSTTSSPQSHQIDWSSDGVAVESITTQIRTFPIPFPFGNDHSNANTEKPLMTLGDLIDRTPRDRMAKVMVDERMFETWYYCRTILIGDACHKLNPAGNQGAHLSLFDAHTLALQLAHLKTTQLKHITPAFKAHKSIRLPAAQRAWLLSRALTKLGGGGGSGGGGVGVKVLRKLPPWAWRKVFERLVGSSPRGGNVKKGGVSKILKTVGSTVSLGKEDENEDEEKVVEEAVAVVRSVNTEDDEEEEDSEYDVDDGLDDDVDNDSNDTSSQQKSTDYV</sequence>
<evidence type="ECO:0000256" key="2">
    <source>
        <dbReference type="ARBA" id="ARBA00022630"/>
    </source>
</evidence>
<dbReference type="InterPro" id="IPR036188">
    <property type="entry name" value="FAD/NAD-bd_sf"/>
</dbReference>
<dbReference type="GO" id="GO:0071949">
    <property type="term" value="F:FAD binding"/>
    <property type="evidence" value="ECO:0007669"/>
    <property type="project" value="InterPro"/>
</dbReference>
<evidence type="ECO:0000259" key="7">
    <source>
        <dbReference type="Pfam" id="PF01494"/>
    </source>
</evidence>
<keyword evidence="9" id="KW-1185">Reference proteome</keyword>
<dbReference type="PANTHER" id="PTHR13789">
    <property type="entry name" value="MONOOXYGENASE"/>
    <property type="match status" value="1"/>
</dbReference>
<feature type="region of interest" description="Disordered" evidence="6">
    <location>
        <begin position="262"/>
        <end position="305"/>
    </location>
</feature>
<dbReference type="SUPFAM" id="SSF51905">
    <property type="entry name" value="FAD/NAD(P)-binding domain"/>
    <property type="match status" value="1"/>
</dbReference>
<accession>A0A9P5RRU4</accession>
<dbReference type="Pfam" id="PF01494">
    <property type="entry name" value="FAD_binding_3"/>
    <property type="match status" value="1"/>
</dbReference>
<keyword evidence="4" id="KW-0560">Oxidoreductase</keyword>
<comment type="similarity">
    <text evidence="1">Belongs to the paxM FAD-dependent monooxygenase family.</text>
</comment>
<proteinExistence type="inferred from homology"/>
<evidence type="ECO:0000313" key="9">
    <source>
        <dbReference type="Proteomes" id="UP000748756"/>
    </source>
</evidence>
<dbReference type="InterPro" id="IPR002938">
    <property type="entry name" value="FAD-bd"/>
</dbReference>
<keyword evidence="3" id="KW-0274">FAD</keyword>
<evidence type="ECO:0000256" key="4">
    <source>
        <dbReference type="ARBA" id="ARBA00023002"/>
    </source>
</evidence>
<protein>
    <recommendedName>
        <fullName evidence="7">FAD-binding domain-containing protein</fullName>
    </recommendedName>
</protein>
<feature type="non-terminal residue" evidence="8">
    <location>
        <position position="1"/>
    </location>
</feature>
<evidence type="ECO:0000256" key="1">
    <source>
        <dbReference type="ARBA" id="ARBA00007992"/>
    </source>
</evidence>
<evidence type="ECO:0000313" key="8">
    <source>
        <dbReference type="EMBL" id="KAF9140174.1"/>
    </source>
</evidence>
<keyword evidence="2" id="KW-0285">Flavoprotein</keyword>
<dbReference type="EMBL" id="JAAAUQ010001329">
    <property type="protein sequence ID" value="KAF9140174.1"/>
    <property type="molecule type" value="Genomic_DNA"/>
</dbReference>
<feature type="compositionally biased region" description="Low complexity" evidence="6">
    <location>
        <begin position="293"/>
        <end position="305"/>
    </location>
</feature>
<dbReference type="Gene3D" id="3.50.50.60">
    <property type="entry name" value="FAD/NAD(P)-binding domain"/>
    <property type="match status" value="1"/>
</dbReference>
<keyword evidence="5" id="KW-0503">Monooxygenase</keyword>
<gene>
    <name evidence="8" type="ORF">BG015_001761</name>
</gene>
<dbReference type="GO" id="GO:0004497">
    <property type="term" value="F:monooxygenase activity"/>
    <property type="evidence" value="ECO:0007669"/>
    <property type="project" value="UniProtKB-KW"/>
</dbReference>
<evidence type="ECO:0000256" key="3">
    <source>
        <dbReference type="ARBA" id="ARBA00022827"/>
    </source>
</evidence>
<reference evidence="8" key="1">
    <citation type="journal article" date="2020" name="Fungal Divers.">
        <title>Resolving the Mortierellaceae phylogeny through synthesis of multi-gene phylogenetics and phylogenomics.</title>
        <authorList>
            <person name="Vandepol N."/>
            <person name="Liber J."/>
            <person name="Desiro A."/>
            <person name="Na H."/>
            <person name="Kennedy M."/>
            <person name="Barry K."/>
            <person name="Grigoriev I.V."/>
            <person name="Miller A.N."/>
            <person name="O'Donnell K."/>
            <person name="Stajich J.E."/>
            <person name="Bonito G."/>
        </authorList>
    </citation>
    <scope>NUCLEOTIDE SEQUENCE</scope>
    <source>
        <strain evidence="8">NRRL 6426</strain>
    </source>
</reference>
<name>A0A9P5RRU4_9FUNG</name>
<comment type="caution">
    <text evidence="8">The sequence shown here is derived from an EMBL/GenBank/DDBJ whole genome shotgun (WGS) entry which is preliminary data.</text>
</comment>
<dbReference type="AlphaFoldDB" id="A0A9P5RRU4"/>
<feature type="region of interest" description="Disordered" evidence="6">
    <location>
        <begin position="18"/>
        <end position="41"/>
    </location>
</feature>
<evidence type="ECO:0000256" key="6">
    <source>
        <dbReference type="SAM" id="MobiDB-lite"/>
    </source>
</evidence>
<feature type="domain" description="FAD-binding" evidence="7">
    <location>
        <begin position="91"/>
        <end position="148"/>
    </location>
</feature>
<dbReference type="OrthoDB" id="655030at2759"/>
<dbReference type="PANTHER" id="PTHR13789:SF309">
    <property type="entry name" value="PUTATIVE (AFU_ORTHOLOGUE AFUA_6G14510)-RELATED"/>
    <property type="match status" value="1"/>
</dbReference>
<dbReference type="InterPro" id="IPR050493">
    <property type="entry name" value="FAD-dep_Monooxygenase_BioMet"/>
</dbReference>
<evidence type="ECO:0000256" key="5">
    <source>
        <dbReference type="ARBA" id="ARBA00023033"/>
    </source>
</evidence>
<dbReference type="Proteomes" id="UP000748756">
    <property type="component" value="Unassembled WGS sequence"/>
</dbReference>
<organism evidence="8 9">
    <name type="scientific">Linnemannia schmuckeri</name>
    <dbReference type="NCBI Taxonomy" id="64567"/>
    <lineage>
        <taxon>Eukaryota</taxon>
        <taxon>Fungi</taxon>
        <taxon>Fungi incertae sedis</taxon>
        <taxon>Mucoromycota</taxon>
        <taxon>Mortierellomycotina</taxon>
        <taxon>Mortierellomycetes</taxon>
        <taxon>Mortierellales</taxon>
        <taxon>Mortierellaceae</taxon>
        <taxon>Linnemannia</taxon>
    </lineage>
</organism>